<dbReference type="EMBL" id="BQNB010008995">
    <property type="protein sequence ID" value="GJS57286.1"/>
    <property type="molecule type" value="Genomic_DNA"/>
</dbReference>
<comment type="caution">
    <text evidence="1">The sequence shown here is derived from an EMBL/GenBank/DDBJ whole genome shotgun (WGS) entry which is preliminary data.</text>
</comment>
<sequence length="126" mass="14436">MDEVCFVCCFGDGDSFAYDLIPNSFNDPPNFSDHPPQPQYESYLCELYGNDSHHAKVSSQYWKPPIFYDDDDDDNEESSIPLRDIISELPLSIAITLDLPITDSLIIEDEHLRTIPEKESDKFIKS</sequence>
<keyword evidence="2" id="KW-1185">Reference proteome</keyword>
<evidence type="ECO:0000313" key="1">
    <source>
        <dbReference type="EMBL" id="GJS57286.1"/>
    </source>
</evidence>
<dbReference type="Proteomes" id="UP001151760">
    <property type="component" value="Unassembled WGS sequence"/>
</dbReference>
<name>A0ABQ4WX88_9ASTR</name>
<protein>
    <submittedName>
        <fullName evidence="1">Uncharacterized protein</fullName>
    </submittedName>
</protein>
<organism evidence="1 2">
    <name type="scientific">Tanacetum coccineum</name>
    <dbReference type="NCBI Taxonomy" id="301880"/>
    <lineage>
        <taxon>Eukaryota</taxon>
        <taxon>Viridiplantae</taxon>
        <taxon>Streptophyta</taxon>
        <taxon>Embryophyta</taxon>
        <taxon>Tracheophyta</taxon>
        <taxon>Spermatophyta</taxon>
        <taxon>Magnoliopsida</taxon>
        <taxon>eudicotyledons</taxon>
        <taxon>Gunneridae</taxon>
        <taxon>Pentapetalae</taxon>
        <taxon>asterids</taxon>
        <taxon>campanulids</taxon>
        <taxon>Asterales</taxon>
        <taxon>Asteraceae</taxon>
        <taxon>Asteroideae</taxon>
        <taxon>Anthemideae</taxon>
        <taxon>Anthemidinae</taxon>
        <taxon>Tanacetum</taxon>
    </lineage>
</organism>
<gene>
    <name evidence="1" type="ORF">Tco_0652070</name>
</gene>
<proteinExistence type="predicted"/>
<evidence type="ECO:0000313" key="2">
    <source>
        <dbReference type="Proteomes" id="UP001151760"/>
    </source>
</evidence>
<reference evidence="1" key="1">
    <citation type="journal article" date="2022" name="Int. J. Mol. Sci.">
        <title>Draft Genome of Tanacetum Coccineum: Genomic Comparison of Closely Related Tanacetum-Family Plants.</title>
        <authorList>
            <person name="Yamashiro T."/>
            <person name="Shiraishi A."/>
            <person name="Nakayama K."/>
            <person name="Satake H."/>
        </authorList>
    </citation>
    <scope>NUCLEOTIDE SEQUENCE</scope>
</reference>
<reference evidence="1" key="2">
    <citation type="submission" date="2022-01" db="EMBL/GenBank/DDBJ databases">
        <authorList>
            <person name="Yamashiro T."/>
            <person name="Shiraishi A."/>
            <person name="Satake H."/>
            <person name="Nakayama K."/>
        </authorList>
    </citation>
    <scope>NUCLEOTIDE SEQUENCE</scope>
</reference>
<accession>A0ABQ4WX88</accession>